<sequence length="471" mass="49761">MAVTLLSLLSHVSGRQLEHRDAGLHRGLFSAAQQHKRDVTGWSIFSNGSLSTVGLDAACESAMYQTIACDGAASILMTESTVNSTRTELVCTADCETSIANMASTVAEACVNTPNLATGLPLFGFVDTIWSNWNQSCFTDPETGDNCNDFLAALPSVADVSNYSESDLCSYCYTEKLALMQASAYSDTYNDDSQTVYEYVAGVCNLTVTDFNATESVFQPNITATSTNCVSGNTYTTQAGDTCDSIAIANSVSAATMYYTNPNILNCSSIFEGTSLCLPATCDNVYSVVDDDTCLNIAVHAGTITSKIITWNSQLNWNCSNLQDPNPYWGSTLCVSSPGGNYTGTAASNSTDFEATVTAVDPPSGATVADGTTLECLEWYTYDASLTCVKVMLTYGISVNLFVEANPSVGLSTCDDDLVVGDAYCVEPMDNFNQTSTSTTSTAAASTVTAPGPTLTGTASNCNAYYVVESE</sequence>
<dbReference type="PROSITE" id="PS51782">
    <property type="entry name" value="LYSM"/>
    <property type="match status" value="3"/>
</dbReference>
<dbReference type="InterPro" id="IPR018392">
    <property type="entry name" value="LysM"/>
</dbReference>
<dbReference type="AlphaFoldDB" id="A0A9P8UBL5"/>
<dbReference type="SUPFAM" id="SSF54106">
    <property type="entry name" value="LysM domain"/>
    <property type="match status" value="1"/>
</dbReference>
<keyword evidence="6" id="KW-1185">Reference proteome</keyword>
<feature type="domain" description="LysM" evidence="4">
    <location>
        <begin position="378"/>
        <end position="426"/>
    </location>
</feature>
<dbReference type="EMBL" id="JAGPXC010000011">
    <property type="protein sequence ID" value="KAH6645531.1"/>
    <property type="molecule type" value="Genomic_DNA"/>
</dbReference>
<dbReference type="InterPro" id="IPR052210">
    <property type="entry name" value="LysM1-like"/>
</dbReference>
<gene>
    <name evidence="5" type="ORF">BKA67DRAFT_527068</name>
</gene>
<evidence type="ECO:0000313" key="5">
    <source>
        <dbReference type="EMBL" id="KAH6645531.1"/>
    </source>
</evidence>
<comment type="caution">
    <text evidence="5">The sequence shown here is derived from an EMBL/GenBank/DDBJ whole genome shotgun (WGS) entry which is preliminary data.</text>
</comment>
<feature type="domain" description="LysM" evidence="4">
    <location>
        <begin position="233"/>
        <end position="278"/>
    </location>
</feature>
<comment type="similarity">
    <text evidence="3">Belongs to the secreted LysM effector family.</text>
</comment>
<dbReference type="OrthoDB" id="5985073at2759"/>
<proteinExistence type="inferred from homology"/>
<dbReference type="SMART" id="SM00257">
    <property type="entry name" value="LysM"/>
    <property type="match status" value="2"/>
</dbReference>
<dbReference type="GeneID" id="70127703"/>
<organism evidence="5 6">
    <name type="scientific">Truncatella angustata</name>
    <dbReference type="NCBI Taxonomy" id="152316"/>
    <lineage>
        <taxon>Eukaryota</taxon>
        <taxon>Fungi</taxon>
        <taxon>Dikarya</taxon>
        <taxon>Ascomycota</taxon>
        <taxon>Pezizomycotina</taxon>
        <taxon>Sordariomycetes</taxon>
        <taxon>Xylariomycetidae</taxon>
        <taxon>Amphisphaeriales</taxon>
        <taxon>Sporocadaceae</taxon>
        <taxon>Truncatella</taxon>
    </lineage>
</organism>
<evidence type="ECO:0000256" key="2">
    <source>
        <dbReference type="ARBA" id="ARBA00023026"/>
    </source>
</evidence>
<evidence type="ECO:0000256" key="1">
    <source>
        <dbReference type="ARBA" id="ARBA00022669"/>
    </source>
</evidence>
<dbReference type="Pfam" id="PF01476">
    <property type="entry name" value="LysM"/>
    <property type="match status" value="2"/>
</dbReference>
<accession>A0A9P8UBL5</accession>
<dbReference type="GO" id="GO:0008061">
    <property type="term" value="F:chitin binding"/>
    <property type="evidence" value="ECO:0007669"/>
    <property type="project" value="UniProtKB-KW"/>
</dbReference>
<dbReference type="CDD" id="cd00118">
    <property type="entry name" value="LysM"/>
    <property type="match status" value="1"/>
</dbReference>
<reference evidence="5" key="1">
    <citation type="journal article" date="2021" name="Nat. Commun.">
        <title>Genetic determinants of endophytism in the Arabidopsis root mycobiome.</title>
        <authorList>
            <person name="Mesny F."/>
            <person name="Miyauchi S."/>
            <person name="Thiergart T."/>
            <person name="Pickel B."/>
            <person name="Atanasova L."/>
            <person name="Karlsson M."/>
            <person name="Huettel B."/>
            <person name="Barry K.W."/>
            <person name="Haridas S."/>
            <person name="Chen C."/>
            <person name="Bauer D."/>
            <person name="Andreopoulos W."/>
            <person name="Pangilinan J."/>
            <person name="LaButti K."/>
            <person name="Riley R."/>
            <person name="Lipzen A."/>
            <person name="Clum A."/>
            <person name="Drula E."/>
            <person name="Henrissat B."/>
            <person name="Kohler A."/>
            <person name="Grigoriev I.V."/>
            <person name="Martin F.M."/>
            <person name="Hacquard S."/>
        </authorList>
    </citation>
    <scope>NUCLEOTIDE SEQUENCE</scope>
    <source>
        <strain evidence="5">MPI-SDFR-AT-0073</strain>
    </source>
</reference>
<dbReference type="PANTHER" id="PTHR34997">
    <property type="entry name" value="AM15"/>
    <property type="match status" value="1"/>
</dbReference>
<protein>
    <recommendedName>
        <fullName evidence="4">LysM domain-containing protein</fullName>
    </recommendedName>
</protein>
<dbReference type="InterPro" id="IPR036779">
    <property type="entry name" value="LysM_dom_sf"/>
</dbReference>
<evidence type="ECO:0000313" key="6">
    <source>
        <dbReference type="Proteomes" id="UP000758603"/>
    </source>
</evidence>
<dbReference type="PANTHER" id="PTHR34997:SF16">
    <property type="entry name" value="LYSM DOMAIN-CONTAINING PROTEIN"/>
    <property type="match status" value="1"/>
</dbReference>
<keyword evidence="2" id="KW-0843">Virulence</keyword>
<dbReference type="RefSeq" id="XP_045952045.1">
    <property type="nucleotide sequence ID" value="XM_046098811.1"/>
</dbReference>
<evidence type="ECO:0000256" key="3">
    <source>
        <dbReference type="ARBA" id="ARBA00044955"/>
    </source>
</evidence>
<feature type="domain" description="LysM" evidence="4">
    <location>
        <begin position="284"/>
        <end position="335"/>
    </location>
</feature>
<name>A0A9P8UBL5_9PEZI</name>
<evidence type="ECO:0000259" key="4">
    <source>
        <dbReference type="PROSITE" id="PS51782"/>
    </source>
</evidence>
<dbReference type="Proteomes" id="UP000758603">
    <property type="component" value="Unassembled WGS sequence"/>
</dbReference>
<keyword evidence="1" id="KW-0147">Chitin-binding</keyword>
<dbReference type="Gene3D" id="3.10.350.10">
    <property type="entry name" value="LysM domain"/>
    <property type="match status" value="3"/>
</dbReference>